<feature type="signal peptide" evidence="1">
    <location>
        <begin position="1"/>
        <end position="19"/>
    </location>
</feature>
<evidence type="ECO:0008006" key="4">
    <source>
        <dbReference type="Google" id="ProtNLM"/>
    </source>
</evidence>
<dbReference type="EMBL" id="LT599584">
    <property type="protein sequence ID" value="SBW84679.1"/>
    <property type="molecule type" value="Genomic_DNA"/>
</dbReference>
<proteinExistence type="predicted"/>
<accession>A0A1D3K8I8</accession>
<evidence type="ECO:0000313" key="2">
    <source>
        <dbReference type="EMBL" id="SBW84679.1"/>
    </source>
</evidence>
<protein>
    <recommendedName>
        <fullName evidence="4">Secreted protein</fullName>
    </recommendedName>
</protein>
<gene>
    <name evidence="2" type="ORF">PVE_R2G0653</name>
</gene>
<reference evidence="3" key="1">
    <citation type="submission" date="2016-07" db="EMBL/GenBank/DDBJ databases">
        <authorList>
            <person name="Florea S."/>
            <person name="Webb J.S."/>
            <person name="Jaromczyk J."/>
            <person name="Schardl C.L."/>
        </authorList>
    </citation>
    <scope>NUCLEOTIDE SEQUENCE [LARGE SCALE GENOMIC DNA]</scope>
    <source>
        <strain evidence="3">1YdBTEX2</strain>
    </source>
</reference>
<organism evidence="2 3">
    <name type="scientific">Pseudomonas veronii 1YdBTEX2</name>
    <dbReference type="NCBI Taxonomy" id="1295141"/>
    <lineage>
        <taxon>Bacteria</taxon>
        <taxon>Pseudomonadati</taxon>
        <taxon>Pseudomonadota</taxon>
        <taxon>Gammaproteobacteria</taxon>
        <taxon>Pseudomonadales</taxon>
        <taxon>Pseudomonadaceae</taxon>
        <taxon>Pseudomonas</taxon>
    </lineage>
</organism>
<evidence type="ECO:0000313" key="3">
    <source>
        <dbReference type="Proteomes" id="UP000245431"/>
    </source>
</evidence>
<evidence type="ECO:0000256" key="1">
    <source>
        <dbReference type="SAM" id="SignalP"/>
    </source>
</evidence>
<keyword evidence="1" id="KW-0732">Signal</keyword>
<dbReference type="AlphaFoldDB" id="A0A1D3K8I8"/>
<sequence>MKAVFLAICISAAAFNAAASDYAGDSYVIDQRDPKYQTAIEHLASAAQALRLAQDELKKAEASHPLPGLDLVRMLSQVRPVEETINVILRPEKKRLRYQELTPDGQFFTTPPRLGD</sequence>
<name>A0A1D3K8I8_PSEVE</name>
<feature type="chain" id="PRO_5008916561" description="Secreted protein" evidence="1">
    <location>
        <begin position="20"/>
        <end position="116"/>
    </location>
</feature>
<dbReference type="Proteomes" id="UP000245431">
    <property type="component" value="Chromosome PVE_r2"/>
</dbReference>